<reference evidence="3 4" key="1">
    <citation type="submission" date="2017-06" db="EMBL/GenBank/DDBJ databases">
        <title>Novel microbial phyla capable of carbon fixation and sulfur reduction in deep-sea sediments.</title>
        <authorList>
            <person name="Huang J."/>
            <person name="Baker B."/>
            <person name="Wang Y."/>
        </authorList>
    </citation>
    <scope>NUCLEOTIDE SEQUENCE [LARGE SCALE GENOMIC DNA]</scope>
    <source>
        <strain evidence="3">B3_TA06</strain>
    </source>
</reference>
<feature type="domain" description="PASTA" evidence="2">
    <location>
        <begin position="46"/>
        <end position="113"/>
    </location>
</feature>
<dbReference type="Proteomes" id="UP000317778">
    <property type="component" value="Unassembled WGS sequence"/>
</dbReference>
<keyword evidence="1" id="KW-1133">Transmembrane helix</keyword>
<keyword evidence="1" id="KW-0472">Membrane</keyword>
<evidence type="ECO:0000313" key="4">
    <source>
        <dbReference type="Proteomes" id="UP000317778"/>
    </source>
</evidence>
<dbReference type="AlphaFoldDB" id="A0A532V6B2"/>
<comment type="caution">
    <text evidence="3">The sequence shown here is derived from an EMBL/GenBank/DDBJ whole genome shotgun (WGS) entry which is preliminary data.</text>
</comment>
<dbReference type="Gene3D" id="3.30.10.20">
    <property type="match status" value="3"/>
</dbReference>
<feature type="domain" description="PASTA" evidence="2">
    <location>
        <begin position="114"/>
        <end position="181"/>
    </location>
</feature>
<dbReference type="SMART" id="SM00740">
    <property type="entry name" value="PASTA"/>
    <property type="match status" value="3"/>
</dbReference>
<dbReference type="SUPFAM" id="SSF54184">
    <property type="entry name" value="Penicillin-binding protein 2x (pbp-2x), c-terminal domain"/>
    <property type="match status" value="1"/>
</dbReference>
<protein>
    <recommendedName>
        <fullName evidence="2">PASTA domain-containing protein</fullName>
    </recommendedName>
</protein>
<feature type="transmembrane region" description="Helical" evidence="1">
    <location>
        <begin position="9"/>
        <end position="34"/>
    </location>
</feature>
<gene>
    <name evidence="3" type="ORF">CEE36_06535</name>
</gene>
<proteinExistence type="predicted"/>
<dbReference type="EMBL" id="NJBO01000009">
    <property type="protein sequence ID" value="TKJ42735.1"/>
    <property type="molecule type" value="Genomic_DNA"/>
</dbReference>
<accession>A0A532V6B2</accession>
<keyword evidence="1" id="KW-0812">Transmembrane</keyword>
<evidence type="ECO:0000259" key="2">
    <source>
        <dbReference type="PROSITE" id="PS51178"/>
    </source>
</evidence>
<dbReference type="InterPro" id="IPR005543">
    <property type="entry name" value="PASTA_dom"/>
</dbReference>
<sequence>MAERSAPSIVLKVAVVVGIVIGGFFALGILGFLVGNYIVVPLIVGKGDEVEVPEVVGLPLEEAIVLLEEQGFESVADEKRPDTLYVEGTVLEQRPGAGSKVKKGRLVQLTVSSGEESVRVPYLLGLTLEQATAIAQRRNFEIEQVDTVQSDTVPLGRIVAMKPDPEIRVAKGTKLRLYISAGPIGKTIPMPNLIDMPLEKARALLDADSLILGEIRKHPIAGKGGIVLLQSPEPGVFVGKGDTIRVTVGQEP</sequence>
<feature type="domain" description="PASTA" evidence="2">
    <location>
        <begin position="185"/>
        <end position="250"/>
    </location>
</feature>
<name>A0A532V6B2_UNCT6</name>
<dbReference type="CDD" id="cd06577">
    <property type="entry name" value="PASTA_pknB"/>
    <property type="match status" value="3"/>
</dbReference>
<evidence type="ECO:0000256" key="1">
    <source>
        <dbReference type="SAM" id="Phobius"/>
    </source>
</evidence>
<dbReference type="Pfam" id="PF03793">
    <property type="entry name" value="PASTA"/>
    <property type="match status" value="3"/>
</dbReference>
<organism evidence="3 4">
    <name type="scientific">candidate division TA06 bacterium B3_TA06</name>
    <dbReference type="NCBI Taxonomy" id="2012487"/>
    <lineage>
        <taxon>Bacteria</taxon>
        <taxon>Bacteria division TA06</taxon>
    </lineage>
</organism>
<evidence type="ECO:0000313" key="3">
    <source>
        <dbReference type="EMBL" id="TKJ42735.1"/>
    </source>
</evidence>
<dbReference type="PROSITE" id="PS51178">
    <property type="entry name" value="PASTA"/>
    <property type="match status" value="3"/>
</dbReference>